<dbReference type="RefSeq" id="WP_067910169.1">
    <property type="nucleotide sequence ID" value="NZ_BSRZ01000001.1"/>
</dbReference>
<evidence type="ECO:0000256" key="1">
    <source>
        <dbReference type="HAMAP-Rule" id="MF_00226"/>
    </source>
</evidence>
<dbReference type="NCBIfam" id="TIGR00177">
    <property type="entry name" value="molyb_syn"/>
    <property type="match status" value="1"/>
</dbReference>
<sequence length="430" mass="44541">MRVELLTVGDELLLGDTVNGNAAWLGRRLADHGVEVTRSVVVGDDLDEIVEAVTEALDRADAVITTGGLGPTSDDLTRDALAKAAGVAVVRHPDLERRLRERAAAAGRELRPTALRMADVPEGAGLLANSAGSAPGLRVELPGGTVYALPGVPSEMRTIMEEVVLPELAGARGPAPTARRILRTAGLWESELAEALAPVEALDGVALAYLPAPAEVRIRVAAAPDRLDDVERRVRALLGPGAVYGVDDETLDRVVHRLLAERSATVAAAESLTGGLIGAELSRMPGASETFVGGMVTYSTALKEKALGVPADLLARHGAVHPDVAAAMASGVRERLGATYGVAVTGVAGPDPQDGRPVGTVYAGVAGPERPPLVIAPRLPVPGDGARAREAIRAMTVVHALELLRRVLLDLPAQPGADPGGGRAREDREV</sequence>
<dbReference type="Pfam" id="PF00994">
    <property type="entry name" value="MoCF_biosynth"/>
    <property type="match status" value="1"/>
</dbReference>
<protein>
    <recommendedName>
        <fullName evidence="1">CinA-like protein</fullName>
    </recommendedName>
</protein>
<dbReference type="CDD" id="cd00885">
    <property type="entry name" value="cinA"/>
    <property type="match status" value="1"/>
</dbReference>
<dbReference type="InterPro" id="IPR008135">
    <property type="entry name" value="Competence-induced_CinA"/>
</dbReference>
<evidence type="ECO:0000259" key="2">
    <source>
        <dbReference type="SMART" id="SM00852"/>
    </source>
</evidence>
<organism evidence="3 4">
    <name type="scientific">Actinomadura rubrobrunea</name>
    <dbReference type="NCBI Taxonomy" id="115335"/>
    <lineage>
        <taxon>Bacteria</taxon>
        <taxon>Bacillati</taxon>
        <taxon>Actinomycetota</taxon>
        <taxon>Actinomycetes</taxon>
        <taxon>Streptosporangiales</taxon>
        <taxon>Thermomonosporaceae</taxon>
        <taxon>Actinomadura</taxon>
    </lineage>
</organism>
<dbReference type="Pfam" id="PF02464">
    <property type="entry name" value="CinA"/>
    <property type="match status" value="1"/>
</dbReference>
<feature type="domain" description="MoaB/Mog" evidence="2">
    <location>
        <begin position="4"/>
        <end position="171"/>
    </location>
</feature>
<dbReference type="InterPro" id="IPR050101">
    <property type="entry name" value="CinA"/>
</dbReference>
<dbReference type="HAMAP" id="MF_00226_B">
    <property type="entry name" value="CinA_B"/>
    <property type="match status" value="1"/>
</dbReference>
<dbReference type="SUPFAM" id="SSF53218">
    <property type="entry name" value="Molybdenum cofactor biosynthesis proteins"/>
    <property type="match status" value="1"/>
</dbReference>
<dbReference type="NCBIfam" id="TIGR00199">
    <property type="entry name" value="PncC_domain"/>
    <property type="match status" value="1"/>
</dbReference>
<dbReference type="InterPro" id="IPR008136">
    <property type="entry name" value="CinA_C"/>
</dbReference>
<dbReference type="SUPFAM" id="SSF142433">
    <property type="entry name" value="CinA-like"/>
    <property type="match status" value="1"/>
</dbReference>
<dbReference type="SMART" id="SM00852">
    <property type="entry name" value="MoCF_biosynth"/>
    <property type="match status" value="1"/>
</dbReference>
<dbReference type="PIRSF" id="PIRSF006728">
    <property type="entry name" value="CinA"/>
    <property type="match status" value="1"/>
</dbReference>
<dbReference type="InterPro" id="IPR001453">
    <property type="entry name" value="MoaB/Mog_dom"/>
</dbReference>
<comment type="caution">
    <text evidence="3">The sequence shown here is derived from an EMBL/GenBank/DDBJ whole genome shotgun (WGS) entry which is preliminary data.</text>
</comment>
<dbReference type="InterPro" id="IPR036425">
    <property type="entry name" value="MoaB/Mog-like_dom_sf"/>
</dbReference>
<gene>
    <name evidence="3" type="ORF">Arub01_10010</name>
</gene>
<dbReference type="AlphaFoldDB" id="A0A9W6PTW6"/>
<dbReference type="InterPro" id="IPR041424">
    <property type="entry name" value="CinA_KH"/>
</dbReference>
<dbReference type="Gene3D" id="3.90.950.20">
    <property type="entry name" value="CinA-like"/>
    <property type="match status" value="1"/>
</dbReference>
<dbReference type="Proteomes" id="UP001165124">
    <property type="component" value="Unassembled WGS sequence"/>
</dbReference>
<dbReference type="Gene3D" id="3.40.980.10">
    <property type="entry name" value="MoaB/Mog-like domain"/>
    <property type="match status" value="1"/>
</dbReference>
<evidence type="ECO:0000313" key="3">
    <source>
        <dbReference type="EMBL" id="GLW62757.1"/>
    </source>
</evidence>
<dbReference type="PANTHER" id="PTHR13939:SF0">
    <property type="entry name" value="NMN AMIDOHYDROLASE-LIKE PROTEIN YFAY"/>
    <property type="match status" value="1"/>
</dbReference>
<dbReference type="Gene3D" id="3.30.70.2860">
    <property type="match status" value="1"/>
</dbReference>
<keyword evidence="4" id="KW-1185">Reference proteome</keyword>
<dbReference type="PANTHER" id="PTHR13939">
    <property type="entry name" value="NICOTINAMIDE-NUCLEOTIDE AMIDOHYDROLASE PNCC"/>
    <property type="match status" value="1"/>
</dbReference>
<proteinExistence type="inferred from homology"/>
<evidence type="ECO:0000313" key="4">
    <source>
        <dbReference type="Proteomes" id="UP001165124"/>
    </source>
</evidence>
<dbReference type="EMBL" id="BSRZ01000001">
    <property type="protein sequence ID" value="GLW62757.1"/>
    <property type="molecule type" value="Genomic_DNA"/>
</dbReference>
<comment type="similarity">
    <text evidence="1">Belongs to the CinA family.</text>
</comment>
<dbReference type="Pfam" id="PF18146">
    <property type="entry name" value="CinA_KH"/>
    <property type="match status" value="1"/>
</dbReference>
<dbReference type="NCBIfam" id="TIGR00200">
    <property type="entry name" value="cinA_nterm"/>
    <property type="match status" value="1"/>
</dbReference>
<dbReference type="InterPro" id="IPR036653">
    <property type="entry name" value="CinA-like_C"/>
</dbReference>
<name>A0A9W6PTW6_9ACTN</name>
<accession>A0A9W6PTW6</accession>
<reference evidence="3" key="1">
    <citation type="submission" date="2023-02" db="EMBL/GenBank/DDBJ databases">
        <title>Actinomadura rubrobrunea NBRC 14622.</title>
        <authorList>
            <person name="Ichikawa N."/>
            <person name="Sato H."/>
            <person name="Tonouchi N."/>
        </authorList>
    </citation>
    <scope>NUCLEOTIDE SEQUENCE</scope>
    <source>
        <strain evidence="3">NBRC 14622</strain>
    </source>
</reference>